<reference evidence="9" key="2">
    <citation type="submission" date="2025-08" db="UniProtKB">
        <authorList>
            <consortium name="RefSeq"/>
        </authorList>
    </citation>
    <scope>IDENTIFICATION</scope>
</reference>
<keyword evidence="5 6" id="KW-0472">Membrane</keyword>
<keyword evidence="4 6" id="KW-1133">Transmembrane helix</keyword>
<dbReference type="KEGG" id="ghi:107899033"/>
<dbReference type="InterPro" id="IPR003388">
    <property type="entry name" value="Reticulon"/>
</dbReference>
<dbReference type="RefSeq" id="XP_016680119.2">
    <property type="nucleotide sequence ID" value="XM_016824630.2"/>
</dbReference>
<feature type="domain" description="Reticulon" evidence="7">
    <location>
        <begin position="32"/>
        <end position="218"/>
    </location>
</feature>
<evidence type="ECO:0000313" key="9">
    <source>
        <dbReference type="RefSeq" id="XP_016680119.2"/>
    </source>
</evidence>
<reference evidence="8" key="1">
    <citation type="journal article" date="2020" name="Nat. Genet.">
        <title>Genomic diversifications of five Gossypium allopolyploid species and their impact on cotton improvement.</title>
        <authorList>
            <person name="Chen Z.J."/>
            <person name="Sreedasyam A."/>
            <person name="Ando A."/>
            <person name="Song Q."/>
            <person name="De Santiago L.M."/>
            <person name="Hulse-Kemp A.M."/>
            <person name="Ding M."/>
            <person name="Ye W."/>
            <person name="Kirkbride R.C."/>
            <person name="Jenkins J."/>
            <person name="Plott C."/>
            <person name="Lovell J."/>
            <person name="Lin Y.M."/>
            <person name="Vaughn R."/>
            <person name="Liu B."/>
            <person name="Simpson S."/>
            <person name="Scheffler B.E."/>
            <person name="Wen L."/>
            <person name="Saski C.A."/>
            <person name="Grover C.E."/>
            <person name="Hu G."/>
            <person name="Conover J.L."/>
            <person name="Carlson J.W."/>
            <person name="Shu S."/>
            <person name="Boston L.B."/>
            <person name="Williams M."/>
            <person name="Peterson D.G."/>
            <person name="McGee K."/>
            <person name="Jones D.C."/>
            <person name="Wendel J.F."/>
            <person name="Stelly D.M."/>
            <person name="Grimwood J."/>
            <person name="Schmutz J."/>
        </authorList>
    </citation>
    <scope>NUCLEOTIDE SEQUENCE [LARGE SCALE GENOMIC DNA]</scope>
    <source>
        <strain evidence="8">cv. TM-1</strain>
    </source>
</reference>
<dbReference type="GO" id="GO:0009617">
    <property type="term" value="P:response to bacterium"/>
    <property type="evidence" value="ECO:0007669"/>
    <property type="project" value="InterPro"/>
</dbReference>
<evidence type="ECO:0000256" key="1">
    <source>
        <dbReference type="ARBA" id="ARBA00004477"/>
    </source>
</evidence>
<feature type="transmembrane region" description="Helical" evidence="6">
    <location>
        <begin position="41"/>
        <end position="58"/>
    </location>
</feature>
<dbReference type="InterPro" id="IPR045064">
    <property type="entry name" value="Reticulon-like"/>
</dbReference>
<evidence type="ECO:0000256" key="6">
    <source>
        <dbReference type="RuleBase" id="RU363132"/>
    </source>
</evidence>
<dbReference type="PaxDb" id="3635-A0A1U8IW27"/>
<evidence type="ECO:0000313" key="8">
    <source>
        <dbReference type="Proteomes" id="UP000818029"/>
    </source>
</evidence>
<dbReference type="Proteomes" id="UP000818029">
    <property type="component" value="Chromosome D04"/>
</dbReference>
<comment type="subcellular location">
    <subcellularLocation>
        <location evidence="1 6">Endoplasmic reticulum membrane</location>
        <topology evidence="1 6">Multi-pass membrane protein</topology>
    </subcellularLocation>
</comment>
<organism evidence="8 9">
    <name type="scientific">Gossypium hirsutum</name>
    <name type="common">Upland cotton</name>
    <name type="synonym">Gossypium mexicanum</name>
    <dbReference type="NCBI Taxonomy" id="3635"/>
    <lineage>
        <taxon>Eukaryota</taxon>
        <taxon>Viridiplantae</taxon>
        <taxon>Streptophyta</taxon>
        <taxon>Embryophyta</taxon>
        <taxon>Tracheophyta</taxon>
        <taxon>Spermatophyta</taxon>
        <taxon>Magnoliopsida</taxon>
        <taxon>eudicotyledons</taxon>
        <taxon>Gunneridae</taxon>
        <taxon>Pentapetalae</taxon>
        <taxon>rosids</taxon>
        <taxon>malvids</taxon>
        <taxon>Malvales</taxon>
        <taxon>Malvaceae</taxon>
        <taxon>Malvoideae</taxon>
        <taxon>Gossypium</taxon>
    </lineage>
</organism>
<sequence>MSRMSLLGWNLWPPTLPFYSHPYVIQSTLLKVADVMLWRQGNLTMGILLVTLAAWVVFEKSGYTLLSLVSNVLLLLIGILFLWAKSAAILNRPAPPLPELYLSEETVNEMGAFIRAHVNDILSASKDIALGKDARLFFKVAGYLLLISLVGGLTDFLTLGYTSLVVVLTVPALYERYEDYIDSYTILGYRKMQQLYVKFDSKFVNRFRKWILEKQKLS</sequence>
<dbReference type="STRING" id="3635.A0A1U8IW27"/>
<name>A0A1U8IW27_GOSHI</name>
<evidence type="ECO:0000256" key="2">
    <source>
        <dbReference type="ARBA" id="ARBA00022692"/>
    </source>
</evidence>
<dbReference type="PROSITE" id="PS50845">
    <property type="entry name" value="RETICULON"/>
    <property type="match status" value="1"/>
</dbReference>
<dbReference type="GeneID" id="107899033"/>
<feature type="transmembrane region" description="Helical" evidence="6">
    <location>
        <begin position="64"/>
        <end position="84"/>
    </location>
</feature>
<evidence type="ECO:0000256" key="5">
    <source>
        <dbReference type="ARBA" id="ARBA00023136"/>
    </source>
</evidence>
<dbReference type="AlphaFoldDB" id="A0A1U8IW27"/>
<dbReference type="PANTHER" id="PTHR10994:SF65">
    <property type="entry name" value="RETICULON-LIKE PROTEIN B12"/>
    <property type="match status" value="1"/>
</dbReference>
<evidence type="ECO:0000256" key="3">
    <source>
        <dbReference type="ARBA" id="ARBA00022824"/>
    </source>
</evidence>
<evidence type="ECO:0000256" key="4">
    <source>
        <dbReference type="ARBA" id="ARBA00022989"/>
    </source>
</evidence>
<evidence type="ECO:0000259" key="7">
    <source>
        <dbReference type="PROSITE" id="PS50845"/>
    </source>
</evidence>
<keyword evidence="8" id="KW-1185">Reference proteome</keyword>
<protein>
    <recommendedName>
        <fullName evidence="6">Reticulon-like protein</fullName>
    </recommendedName>
</protein>
<keyword evidence="2 6" id="KW-0812">Transmembrane</keyword>
<proteinExistence type="predicted"/>
<gene>
    <name evidence="9" type="primary">LOC107899033</name>
</gene>
<dbReference type="GO" id="GO:0005789">
    <property type="term" value="C:endoplasmic reticulum membrane"/>
    <property type="evidence" value="ECO:0007669"/>
    <property type="project" value="UniProtKB-SubCell"/>
</dbReference>
<dbReference type="PANTHER" id="PTHR10994">
    <property type="entry name" value="RETICULON"/>
    <property type="match status" value="1"/>
</dbReference>
<keyword evidence="3 6" id="KW-0256">Endoplasmic reticulum</keyword>
<dbReference type="Pfam" id="PF02453">
    <property type="entry name" value="Reticulon"/>
    <property type="match status" value="1"/>
</dbReference>
<accession>A0A1U8IW27</accession>